<dbReference type="GeneID" id="108569248"/>
<sequence>MELPNEIQTLFQKYNAKCDIGGCNNSLEQVDDGDIIDVEQINLGNDESWLMETKSAQTLNLSSWLYNHQDDCNNTFNSEQVESKPYALKKNIDTRTFTRPKKRNLGAALERYNEEDERRVSLSNEIHNYISNHEDTQKHKPLDFDLSQPTYTHFFDNILASAKESDCFLNMSPPSLVNSMCSSTFTNLMESSMIKNDPVLREISNENYGEEALNFQVNETQQCQSFTESCSSINSDSPETFLQQTLPKLNGTFNNITTEEDKGIFEENLEDSFNELIKGDRVSFQKDTHAENIDPNITINKITANKFNATYEKRNDNKFNNTFKKDSFSEVKILNSTFQKVQDNKEREKVLYEMQDNNLNQTFRKKVEETFSRKSSSIGYHSNSTETVDCNSTVNLDTKKNSPKNVSGGESDYNFEKVNSSLESCKESPPLVISNSDNSDVISPILNTTRDIEHTRMAEVEAIVQEQERSLRVMSTPKPSKSLSKLFENARISPIPNLVIKSNYSDSELSSEEYSTVRSTLSEKPTLERNVKSLSNLKQTFEVPKSKMLYTMSDAKGGSLLKRPESKIRGSCSNLRSLNSQLRKSYTNLQPYNSNLPNVGARTKVDLNATQIRSAKQEVFKVPDTPKEQPPSSANDTFVKPQSKMSSLPRPISSIGIHRSMSRIPGPKSAKPTNIRQISRSSSKINVNDGH</sequence>
<evidence type="ECO:0000313" key="2">
    <source>
        <dbReference type="Proteomes" id="UP000695000"/>
    </source>
</evidence>
<protein>
    <submittedName>
        <fullName evidence="3">Uncharacterized protein LOC108569248</fullName>
    </submittedName>
</protein>
<dbReference type="RefSeq" id="XP_017786215.1">
    <property type="nucleotide sequence ID" value="XM_017930726.1"/>
</dbReference>
<evidence type="ECO:0000256" key="1">
    <source>
        <dbReference type="SAM" id="MobiDB-lite"/>
    </source>
</evidence>
<feature type="region of interest" description="Disordered" evidence="1">
    <location>
        <begin position="618"/>
        <end position="691"/>
    </location>
</feature>
<feature type="compositionally biased region" description="Polar residues" evidence="1">
    <location>
        <begin position="671"/>
        <end position="691"/>
    </location>
</feature>
<organism evidence="2 3">
    <name type="scientific">Nicrophorus vespilloides</name>
    <name type="common">Boreal carrion beetle</name>
    <dbReference type="NCBI Taxonomy" id="110193"/>
    <lineage>
        <taxon>Eukaryota</taxon>
        <taxon>Metazoa</taxon>
        <taxon>Ecdysozoa</taxon>
        <taxon>Arthropoda</taxon>
        <taxon>Hexapoda</taxon>
        <taxon>Insecta</taxon>
        <taxon>Pterygota</taxon>
        <taxon>Neoptera</taxon>
        <taxon>Endopterygota</taxon>
        <taxon>Coleoptera</taxon>
        <taxon>Polyphaga</taxon>
        <taxon>Staphyliniformia</taxon>
        <taxon>Silphidae</taxon>
        <taxon>Nicrophorinae</taxon>
        <taxon>Nicrophorus</taxon>
    </lineage>
</organism>
<proteinExistence type="predicted"/>
<name>A0ABM1NHB5_NICVS</name>
<accession>A0ABM1NHB5</accession>
<feature type="compositionally biased region" description="Basic and acidic residues" evidence="1">
    <location>
        <begin position="618"/>
        <end position="627"/>
    </location>
</feature>
<gene>
    <name evidence="3" type="primary">LOC108569248</name>
</gene>
<keyword evidence="2" id="KW-1185">Reference proteome</keyword>
<evidence type="ECO:0000313" key="3">
    <source>
        <dbReference type="RefSeq" id="XP_017786215.1"/>
    </source>
</evidence>
<reference evidence="3" key="1">
    <citation type="submission" date="2025-08" db="UniProtKB">
        <authorList>
            <consortium name="RefSeq"/>
        </authorList>
    </citation>
    <scope>IDENTIFICATION</scope>
</reference>
<dbReference type="Proteomes" id="UP000695000">
    <property type="component" value="Unplaced"/>
</dbReference>